<evidence type="ECO:0000256" key="2">
    <source>
        <dbReference type="ARBA" id="ARBA00005272"/>
    </source>
</evidence>
<evidence type="ECO:0000256" key="4">
    <source>
        <dbReference type="ARBA" id="ARBA00022827"/>
    </source>
</evidence>
<dbReference type="InterPro" id="IPR036188">
    <property type="entry name" value="FAD/NAD-bd_sf"/>
</dbReference>
<dbReference type="GO" id="GO:0019646">
    <property type="term" value="P:aerobic electron transport chain"/>
    <property type="evidence" value="ECO:0007669"/>
    <property type="project" value="TreeGrafter"/>
</dbReference>
<dbReference type="SUPFAM" id="SSF51905">
    <property type="entry name" value="FAD/NAD(P)-binding domain"/>
    <property type="match status" value="1"/>
</dbReference>
<dbReference type="InterPro" id="IPR023753">
    <property type="entry name" value="FAD/NAD-binding_dom"/>
</dbReference>
<comment type="similarity">
    <text evidence="2">Belongs to the NADH dehydrogenase family.</text>
</comment>
<feature type="domain" description="FAD/NAD(P)-binding" evidence="7">
    <location>
        <begin position="6"/>
        <end position="312"/>
    </location>
</feature>
<sequence>MTEQHRIVVLGAGYAGLAAARRLAKKSRDTAITVVDARAEFVERVRLHQEAAGQSIKHWDLRELLERKGIEFVRARVVELDPVAKRIRLADGAVTDSGPQHAVDGLSGERDNDRDSAHGRADAHGLDQPVRVLDYDTLVYALGSAADRRGVPGVAEHARSVATPEEVRAVPAGPVVVVGAGATGIELAAELAEAQPDSPVTLISANEPGAWLSPRAVDSIRATLTRLGVDIRADAKVVEVLPDGVRLADGTTIPAVTTVWTAGFTVPDLARRAGLAVDDLGRVRTDATLRSLSHPDIYAAGDAALMAGPGDRELRMACATAIPAGGYVATAIIARARGHEPEPMKFRYYLQCISLGRRDAVIQILQPDDTPGARVLTGRTGAWVKELVVRGAGISVRMR</sequence>
<feature type="region of interest" description="Disordered" evidence="6">
    <location>
        <begin position="96"/>
        <end position="125"/>
    </location>
</feature>
<dbReference type="OrthoDB" id="9784880at2"/>
<comment type="cofactor">
    <cofactor evidence="1">
        <name>FAD</name>
        <dbReference type="ChEBI" id="CHEBI:57692"/>
    </cofactor>
</comment>
<dbReference type="PRINTS" id="PR00411">
    <property type="entry name" value="PNDRDTASEI"/>
</dbReference>
<accession>A0A1J0W3J6</accession>
<evidence type="ECO:0000313" key="8">
    <source>
        <dbReference type="EMBL" id="APE38868.1"/>
    </source>
</evidence>
<dbReference type="Proteomes" id="UP000183810">
    <property type="component" value="Chromosome"/>
</dbReference>
<keyword evidence="9" id="KW-1185">Reference proteome</keyword>
<keyword evidence="4" id="KW-0274">FAD</keyword>
<dbReference type="GO" id="GO:0003955">
    <property type="term" value="F:NAD(P)H dehydrogenase (quinone) activity"/>
    <property type="evidence" value="ECO:0007669"/>
    <property type="project" value="TreeGrafter"/>
</dbReference>
<dbReference type="Gene3D" id="3.50.50.100">
    <property type="match status" value="1"/>
</dbReference>
<evidence type="ECO:0000256" key="6">
    <source>
        <dbReference type="SAM" id="MobiDB-lite"/>
    </source>
</evidence>
<dbReference type="AlphaFoldDB" id="A0A1J0W3J6"/>
<evidence type="ECO:0000313" key="9">
    <source>
        <dbReference type="Proteomes" id="UP000183810"/>
    </source>
</evidence>
<evidence type="ECO:0000256" key="3">
    <source>
        <dbReference type="ARBA" id="ARBA00022630"/>
    </source>
</evidence>
<organism evidence="8 9">
    <name type="scientific">Nocardia mangyaensis</name>
    <dbReference type="NCBI Taxonomy" id="2213200"/>
    <lineage>
        <taxon>Bacteria</taxon>
        <taxon>Bacillati</taxon>
        <taxon>Actinomycetota</taxon>
        <taxon>Actinomycetes</taxon>
        <taxon>Mycobacteriales</taxon>
        <taxon>Nocardiaceae</taxon>
        <taxon>Nocardia</taxon>
    </lineage>
</organism>
<dbReference type="RefSeq" id="WP_071932024.1">
    <property type="nucleotide sequence ID" value="NZ_CP018082.1"/>
</dbReference>
<gene>
    <name evidence="8" type="ORF">BOX37_30255</name>
</gene>
<feature type="compositionally biased region" description="Basic and acidic residues" evidence="6">
    <location>
        <begin position="107"/>
        <end position="125"/>
    </location>
</feature>
<name>A0A1J0W3J6_9NOCA</name>
<dbReference type="InterPro" id="IPR051169">
    <property type="entry name" value="NADH-Q_oxidoreductase"/>
</dbReference>
<keyword evidence="3" id="KW-0285">Flavoprotein</keyword>
<protein>
    <submittedName>
        <fullName evidence="8">Oxidoreductase</fullName>
    </submittedName>
</protein>
<dbReference type="PRINTS" id="PR00368">
    <property type="entry name" value="FADPNR"/>
</dbReference>
<evidence type="ECO:0000256" key="5">
    <source>
        <dbReference type="ARBA" id="ARBA00023002"/>
    </source>
</evidence>
<proteinExistence type="inferred from homology"/>
<dbReference type="EMBL" id="CP018082">
    <property type="protein sequence ID" value="APE38868.1"/>
    <property type="molecule type" value="Genomic_DNA"/>
</dbReference>
<keyword evidence="5" id="KW-0560">Oxidoreductase</keyword>
<dbReference type="PANTHER" id="PTHR42913:SF3">
    <property type="entry name" value="64 KDA MITOCHONDRIAL NADH DEHYDROGENASE (EUROFUNG)"/>
    <property type="match status" value="1"/>
</dbReference>
<evidence type="ECO:0000256" key="1">
    <source>
        <dbReference type="ARBA" id="ARBA00001974"/>
    </source>
</evidence>
<evidence type="ECO:0000259" key="7">
    <source>
        <dbReference type="Pfam" id="PF07992"/>
    </source>
</evidence>
<dbReference type="Pfam" id="PF07992">
    <property type="entry name" value="Pyr_redox_2"/>
    <property type="match status" value="1"/>
</dbReference>
<dbReference type="PANTHER" id="PTHR42913">
    <property type="entry name" value="APOPTOSIS-INDUCING FACTOR 1"/>
    <property type="match status" value="1"/>
</dbReference>
<reference evidence="8" key="1">
    <citation type="submission" date="2016-11" db="EMBL/GenBank/DDBJ databases">
        <authorList>
            <person name="Jaros S."/>
            <person name="Januszkiewicz K."/>
            <person name="Wedrychowicz H."/>
        </authorList>
    </citation>
    <scope>NUCLEOTIDE SEQUENCE [LARGE SCALE GENOMIC DNA]</scope>
    <source>
        <strain evidence="8">Y48</strain>
    </source>
</reference>
<dbReference type="KEGG" id="nsl:BOX37_30255"/>